<dbReference type="PANTHER" id="PTHR43319">
    <property type="entry name" value="BETA-LACTAMASE-RELATED"/>
    <property type="match status" value="1"/>
</dbReference>
<dbReference type="AlphaFoldDB" id="A0A6J6FF69"/>
<accession>A0A6J6FF69</accession>
<dbReference type="PANTHER" id="PTHR43319:SF3">
    <property type="entry name" value="BETA-LACTAMASE-RELATED DOMAIN-CONTAINING PROTEIN"/>
    <property type="match status" value="1"/>
</dbReference>
<dbReference type="Pfam" id="PF00144">
    <property type="entry name" value="Beta-lactamase"/>
    <property type="match status" value="1"/>
</dbReference>
<protein>
    <submittedName>
        <fullName evidence="2">Unannotated protein</fullName>
    </submittedName>
</protein>
<gene>
    <name evidence="2" type="ORF">UFOPK1493_03495</name>
</gene>
<evidence type="ECO:0000259" key="1">
    <source>
        <dbReference type="Pfam" id="PF00144"/>
    </source>
</evidence>
<dbReference type="SUPFAM" id="SSF56601">
    <property type="entry name" value="beta-lactamase/transpeptidase-like"/>
    <property type="match status" value="1"/>
</dbReference>
<name>A0A6J6FF69_9ZZZZ</name>
<proteinExistence type="predicted"/>
<dbReference type="InterPro" id="IPR001466">
    <property type="entry name" value="Beta-lactam-related"/>
</dbReference>
<dbReference type="Gene3D" id="3.40.710.10">
    <property type="entry name" value="DD-peptidase/beta-lactamase superfamily"/>
    <property type="match status" value="1"/>
</dbReference>
<feature type="domain" description="Beta-lactamase-related" evidence="1">
    <location>
        <begin position="22"/>
        <end position="366"/>
    </location>
</feature>
<organism evidence="2">
    <name type="scientific">freshwater metagenome</name>
    <dbReference type="NCBI Taxonomy" id="449393"/>
    <lineage>
        <taxon>unclassified sequences</taxon>
        <taxon>metagenomes</taxon>
        <taxon>ecological metagenomes</taxon>
    </lineage>
</organism>
<dbReference type="InterPro" id="IPR012338">
    <property type="entry name" value="Beta-lactam/transpept-like"/>
</dbReference>
<sequence length="382" mass="41046">MSDVDVSVQGSCDPRFERMREILRANLDSGADLGASVAVRLHGEPVVDLWGGWADHERTQPWAADTIVNVWSTTKTMMAMSALVLIDRGELDPHQRVAHYWPEFAQNGKQDIEVRHLLSHTSGVSGWDQPVVTEDLYDWEKSTSMLAAQAPWWEPGTASGYHALNQGHLVGEVIRRITGHQLGAFFAAEIAGPLGADFHIGLAPSEFPRVSPVVPPPPLPIDIAALDPTSPMVRTFTGPAPGAEAAWTDGWRQADIGAANGHGNARSVALVQSALTNGGRVGDVQLLSPTTIDRIFEVQSDNVDLVLGVPERFGLGYGLPCEGMPFPLDAKLCFWGGWGGSMIVNDVDHGLTVAYMMNRMEAGLVGDTRGFDLLAAAFAAVA</sequence>
<evidence type="ECO:0000313" key="2">
    <source>
        <dbReference type="EMBL" id="CAB4586987.1"/>
    </source>
</evidence>
<reference evidence="2" key="1">
    <citation type="submission" date="2020-05" db="EMBL/GenBank/DDBJ databases">
        <authorList>
            <person name="Chiriac C."/>
            <person name="Salcher M."/>
            <person name="Ghai R."/>
            <person name="Kavagutti S V."/>
        </authorList>
    </citation>
    <scope>NUCLEOTIDE SEQUENCE</scope>
</reference>
<dbReference type="EMBL" id="CAEZSR010000197">
    <property type="protein sequence ID" value="CAB4586987.1"/>
    <property type="molecule type" value="Genomic_DNA"/>
</dbReference>
<dbReference type="InterPro" id="IPR052907">
    <property type="entry name" value="Beta-lactamase/esterase"/>
</dbReference>